<organism evidence="1 2">
    <name type="scientific">Photobacterium damselae</name>
    <dbReference type="NCBI Taxonomy" id="38293"/>
    <lineage>
        <taxon>Bacteria</taxon>
        <taxon>Pseudomonadati</taxon>
        <taxon>Pseudomonadota</taxon>
        <taxon>Gammaproteobacteria</taxon>
        <taxon>Vibrionales</taxon>
        <taxon>Vibrionaceae</taxon>
        <taxon>Photobacterium</taxon>
    </lineage>
</organism>
<evidence type="ECO:0000313" key="2">
    <source>
        <dbReference type="Proteomes" id="UP000718715"/>
    </source>
</evidence>
<reference evidence="1" key="1">
    <citation type="submission" date="2018-03" db="EMBL/GenBank/DDBJ databases">
        <title>Genomic characterization of a polymicrobial infection associated with a disease outbreak in Pacific white shrimp (Litopenaeus vannamei).</title>
        <authorList>
            <person name="Turner J.W."/>
            <person name="Bachand P.T."/>
            <person name="Tallman J."/>
            <person name="Elledge N.C."/>
            <person name="Pinnell L.J."/>
            <person name="Laughlin R.C."/>
            <person name="Zimba P.V."/>
        </authorList>
    </citation>
    <scope>NUCLEOTIDE SEQUENCE</scope>
    <source>
        <strain evidence="1">Hep-2b-22</strain>
    </source>
</reference>
<accession>A0ACD3SVC7</accession>
<gene>
    <name evidence="1" type="ORF">DA092_18220</name>
</gene>
<name>A0ACD3SVC7_PHODM</name>
<comment type="caution">
    <text evidence="1">The sequence shown here is derived from an EMBL/GenBank/DDBJ whole genome shotgun (WGS) entry which is preliminary data.</text>
</comment>
<sequence length="357" mass="41954">MKKIFYGLILCIILLNPVFAINKTIKNGYSSDLSNVDRNKISLAKNFLTYGAGFKKAIELTAPYISDKNNIEARYIYAVSMARYDLKKSLEMLKALTDEGYPYAMDTYGEKRTCQLNRYKELCDNSGYKKLLRSTYRKWKNGNPSVLYNEDYEQYRYMSFEERVNKERTWFTPKAEKLLKQCAEERFFECANELQKGLYFVENKNGKQNKEYDYYKKLAKDILINAENKYLPTGFIGICFKSKEKSLSDICPSNKELNTMLGNLAKNGDLLGYNSLAFILFYTENNEDYINFLKYLRHPHSKIPTKLKKEYDKAIKLNNNQGWDMEMRSYSIEPYEKLYNDESLSGFFNKVNKLDSE</sequence>
<proteinExistence type="predicted"/>
<dbReference type="EMBL" id="PZOJ01000117">
    <property type="protein sequence ID" value="TMX71794.1"/>
    <property type="molecule type" value="Genomic_DNA"/>
</dbReference>
<keyword evidence="2" id="KW-1185">Reference proteome</keyword>
<protein>
    <submittedName>
        <fullName evidence="1">Uncharacterized protein</fullName>
    </submittedName>
</protein>
<evidence type="ECO:0000313" key="1">
    <source>
        <dbReference type="EMBL" id="TMX71794.1"/>
    </source>
</evidence>
<dbReference type="Proteomes" id="UP000718715">
    <property type="component" value="Unassembled WGS sequence"/>
</dbReference>